<keyword evidence="1" id="KW-0175">Coiled coil</keyword>
<dbReference type="Proteomes" id="UP001595075">
    <property type="component" value="Unassembled WGS sequence"/>
</dbReference>
<keyword evidence="3" id="KW-1185">Reference proteome</keyword>
<sequence length="291" mass="32995">MSHSDYSVTASSLAAVALAKADDTTATINERLFMNAIQSIRDRVILGRKKALDSLYAKTDKYGNKEFKIHDKGVEHLPLKAMIRAREILSSGQSHYQFKTAIQFASALKAIRDVKGTWVQYDNQKNEFCFCLHFGENQVGWLQLDLDIPLMGCKQEIQARVAEIQAQKAEIEAKEAAAAREATAREAEIKANEAAAAIEDAAREAAARDAADEINAAKEAQYILEHFYHDQEKHDAVLRWCNEVEENHDNSDFMWQDIYLYAFYRAYPEVPLCAATTLDITREDISERYYT</sequence>
<reference evidence="2 3" key="1">
    <citation type="journal article" date="2024" name="Commun. Biol.">
        <title>Comparative genomic analysis of thermophilic fungi reveals convergent evolutionary adaptations and gene losses.</title>
        <authorList>
            <person name="Steindorff A.S."/>
            <person name="Aguilar-Pontes M.V."/>
            <person name="Robinson A.J."/>
            <person name="Andreopoulos B."/>
            <person name="LaButti K."/>
            <person name="Kuo A."/>
            <person name="Mondo S."/>
            <person name="Riley R."/>
            <person name="Otillar R."/>
            <person name="Haridas S."/>
            <person name="Lipzen A."/>
            <person name="Grimwood J."/>
            <person name="Schmutz J."/>
            <person name="Clum A."/>
            <person name="Reid I.D."/>
            <person name="Moisan M.C."/>
            <person name="Butler G."/>
            <person name="Nguyen T.T.M."/>
            <person name="Dewar K."/>
            <person name="Conant G."/>
            <person name="Drula E."/>
            <person name="Henrissat B."/>
            <person name="Hansel C."/>
            <person name="Singer S."/>
            <person name="Hutchinson M.I."/>
            <person name="de Vries R.P."/>
            <person name="Natvig D.O."/>
            <person name="Powell A.J."/>
            <person name="Tsang A."/>
            <person name="Grigoriev I.V."/>
        </authorList>
    </citation>
    <scope>NUCLEOTIDE SEQUENCE [LARGE SCALE GENOMIC DNA]</scope>
    <source>
        <strain evidence="2 3">CBS 494.80</strain>
    </source>
</reference>
<dbReference type="EMBL" id="JAZHXI010000015">
    <property type="protein sequence ID" value="KAL2063799.1"/>
    <property type="molecule type" value="Genomic_DNA"/>
</dbReference>
<protein>
    <submittedName>
        <fullName evidence="2">Uncharacterized protein</fullName>
    </submittedName>
</protein>
<organism evidence="2 3">
    <name type="scientific">Oculimacula yallundae</name>
    <dbReference type="NCBI Taxonomy" id="86028"/>
    <lineage>
        <taxon>Eukaryota</taxon>
        <taxon>Fungi</taxon>
        <taxon>Dikarya</taxon>
        <taxon>Ascomycota</taxon>
        <taxon>Pezizomycotina</taxon>
        <taxon>Leotiomycetes</taxon>
        <taxon>Helotiales</taxon>
        <taxon>Ploettnerulaceae</taxon>
        <taxon>Oculimacula</taxon>
    </lineage>
</organism>
<feature type="coiled-coil region" evidence="1">
    <location>
        <begin position="154"/>
        <end position="204"/>
    </location>
</feature>
<evidence type="ECO:0000313" key="2">
    <source>
        <dbReference type="EMBL" id="KAL2063799.1"/>
    </source>
</evidence>
<name>A0ABR4C384_9HELO</name>
<comment type="caution">
    <text evidence="2">The sequence shown here is derived from an EMBL/GenBank/DDBJ whole genome shotgun (WGS) entry which is preliminary data.</text>
</comment>
<evidence type="ECO:0000256" key="1">
    <source>
        <dbReference type="SAM" id="Coils"/>
    </source>
</evidence>
<accession>A0ABR4C384</accession>
<proteinExistence type="predicted"/>
<evidence type="ECO:0000313" key="3">
    <source>
        <dbReference type="Proteomes" id="UP001595075"/>
    </source>
</evidence>
<gene>
    <name evidence="2" type="ORF">VTL71DRAFT_5604</name>
</gene>